<evidence type="ECO:0000259" key="3">
    <source>
        <dbReference type="PROSITE" id="PS50048"/>
    </source>
</evidence>
<dbReference type="Pfam" id="PF00172">
    <property type="entry name" value="Zn_clus"/>
    <property type="match status" value="1"/>
</dbReference>
<dbReference type="AlphaFoldDB" id="A0A0B7KPV5"/>
<evidence type="ECO:0000313" key="4">
    <source>
        <dbReference type="EMBL" id="CEO56950.1"/>
    </source>
</evidence>
<dbReference type="PANTHER" id="PTHR38111:SF2">
    <property type="entry name" value="FINGER DOMAIN PROTEIN, PUTATIVE (AFU_ORTHOLOGUE AFUA_1G01560)-RELATED"/>
    <property type="match status" value="1"/>
</dbReference>
<dbReference type="EMBL" id="CDPU01000079">
    <property type="protein sequence ID" value="CEO56950.1"/>
    <property type="molecule type" value="Genomic_DNA"/>
</dbReference>
<dbReference type="SMART" id="SM00066">
    <property type="entry name" value="GAL4"/>
    <property type="match status" value="1"/>
</dbReference>
<dbReference type="GO" id="GO:0008270">
    <property type="term" value="F:zinc ion binding"/>
    <property type="evidence" value="ECO:0007669"/>
    <property type="project" value="InterPro"/>
</dbReference>
<dbReference type="InterPro" id="IPR053178">
    <property type="entry name" value="Osmoadaptation_assoc"/>
</dbReference>
<name>A0A0B7KPV5_BIOOC</name>
<organism evidence="4">
    <name type="scientific">Bionectria ochroleuca</name>
    <name type="common">Gliocladium roseum</name>
    <dbReference type="NCBI Taxonomy" id="29856"/>
    <lineage>
        <taxon>Eukaryota</taxon>
        <taxon>Fungi</taxon>
        <taxon>Dikarya</taxon>
        <taxon>Ascomycota</taxon>
        <taxon>Pezizomycotina</taxon>
        <taxon>Sordariomycetes</taxon>
        <taxon>Hypocreomycetidae</taxon>
        <taxon>Hypocreales</taxon>
        <taxon>Bionectriaceae</taxon>
        <taxon>Clonostachys</taxon>
    </lineage>
</organism>
<dbReference type="Gene3D" id="4.10.240.10">
    <property type="entry name" value="Zn(2)-C6 fungal-type DNA-binding domain"/>
    <property type="match status" value="1"/>
</dbReference>
<accession>A0A0B7KPV5</accession>
<protein>
    <recommendedName>
        <fullName evidence="3">Zn(2)-C6 fungal-type domain-containing protein</fullName>
    </recommendedName>
</protein>
<reference evidence="4" key="1">
    <citation type="submission" date="2015-01" db="EMBL/GenBank/DDBJ databases">
        <authorList>
            <person name="Durling Mikael"/>
        </authorList>
    </citation>
    <scope>NUCLEOTIDE SEQUENCE</scope>
</reference>
<dbReference type="CDD" id="cd00067">
    <property type="entry name" value="GAL4"/>
    <property type="match status" value="1"/>
</dbReference>
<feature type="region of interest" description="Disordered" evidence="2">
    <location>
        <begin position="85"/>
        <end position="112"/>
    </location>
</feature>
<dbReference type="PANTHER" id="PTHR38111">
    <property type="entry name" value="ZN(2)-C6 FUNGAL-TYPE DOMAIN-CONTAINING PROTEIN-RELATED"/>
    <property type="match status" value="1"/>
</dbReference>
<dbReference type="PROSITE" id="PS50048">
    <property type="entry name" value="ZN2_CY6_FUNGAL_2"/>
    <property type="match status" value="1"/>
</dbReference>
<dbReference type="InterPro" id="IPR036864">
    <property type="entry name" value="Zn2-C6_fun-type_DNA-bd_sf"/>
</dbReference>
<evidence type="ECO:0000256" key="1">
    <source>
        <dbReference type="ARBA" id="ARBA00023242"/>
    </source>
</evidence>
<feature type="domain" description="Zn(2)-C6 fungal-type" evidence="3">
    <location>
        <begin position="9"/>
        <end position="37"/>
    </location>
</feature>
<dbReference type="InterPro" id="IPR001138">
    <property type="entry name" value="Zn2Cys6_DnaBD"/>
</dbReference>
<dbReference type="SUPFAM" id="SSF57701">
    <property type="entry name" value="Zn2/Cys6 DNA-binding domain"/>
    <property type="match status" value="1"/>
</dbReference>
<evidence type="ECO:0000256" key="2">
    <source>
        <dbReference type="SAM" id="MobiDB-lite"/>
    </source>
</evidence>
<gene>
    <name evidence="4" type="ORF">BN869_000013008_1</name>
</gene>
<proteinExistence type="predicted"/>
<dbReference type="GO" id="GO:0000981">
    <property type="term" value="F:DNA-binding transcription factor activity, RNA polymerase II-specific"/>
    <property type="evidence" value="ECO:0007669"/>
    <property type="project" value="InterPro"/>
</dbReference>
<keyword evidence="1" id="KW-0539">Nucleus</keyword>
<dbReference type="PROSITE" id="PS00463">
    <property type="entry name" value="ZN2_CY6_FUNGAL_1"/>
    <property type="match status" value="1"/>
</dbReference>
<sequence>MPGVPKSQGCQSCKLRKIKCDERWPACLHCQTSRLICPGPAQLFKFVDHSFQVPGKKKHPRASSPREHGAGRAWHNLRLQRAHSSGISVGGCSTPECPSDQSPSPKAVPPTPDELSCMRLISHLDGGLQRITHLGLTFVLKLPTRIQGSACLRDSVQLFCSGLADFQHPEPKRDLMLLPEYGKALRSLRLALTNDEALKAETLAAVALMERASDLFDRQGKKFNIHSRAAIQMMRQRGPTNTDDELAVAVCNDLYGMEMSGWTVKGSGISARTTGWKEALERATSTHRKIIKGDNLAMSDLETLAECCRNLNALISEFQNTSRQSFEAEPGADAAARNEQVSDMEAAIAKTIRMLLEYALEEGAMIVINDPDCIVGKRYDFTDPMLCQLYLVVLFLQLVPLHILYETDRILHGKPDNDLHARLRAVAVEAWMCIPYIRSSGWMAARFPEAPLYATYEIADSTEKEYILDMMQYLDNSSGRRLPPSRAAQRAYVLKKAKVLMGQDSESFYF</sequence>